<comment type="caution">
    <text evidence="2">The sequence shown here is derived from an EMBL/GenBank/DDBJ whole genome shotgun (WGS) entry which is preliminary data.</text>
</comment>
<name>A0A1R3JA49_9ROSI</name>
<reference evidence="3" key="1">
    <citation type="submission" date="2013-09" db="EMBL/GenBank/DDBJ databases">
        <title>Corchorus olitorius genome sequencing.</title>
        <authorList>
            <person name="Alam M."/>
            <person name="Haque M.S."/>
            <person name="Islam M.S."/>
            <person name="Emdad E.M."/>
            <person name="Islam M.M."/>
            <person name="Ahmed B."/>
            <person name="Halim A."/>
            <person name="Hossen Q.M.M."/>
            <person name="Hossain M.Z."/>
            <person name="Ahmed R."/>
            <person name="Khan M.M."/>
            <person name="Islam R."/>
            <person name="Rashid M.M."/>
            <person name="Khan S.A."/>
            <person name="Rahman M.S."/>
            <person name="Alam M."/>
            <person name="Yahiya A.S."/>
            <person name="Khan M.S."/>
            <person name="Azam M.S."/>
            <person name="Haque T."/>
            <person name="Lashkar M.Z.H."/>
            <person name="Akhand A.I."/>
            <person name="Morshed G."/>
            <person name="Roy S."/>
            <person name="Uddin K.S."/>
            <person name="Rabeya T."/>
            <person name="Hossain A.S."/>
            <person name="Chowdhury A."/>
            <person name="Snigdha A.R."/>
            <person name="Mortoza M.S."/>
            <person name="Matin S.A."/>
            <person name="Hoque S.M.E."/>
            <person name="Islam M.K."/>
            <person name="Roy D.K."/>
            <person name="Haider R."/>
            <person name="Moosa M.M."/>
            <person name="Elias S.M."/>
            <person name="Hasan A.M."/>
            <person name="Jahan S."/>
            <person name="Shafiuddin M."/>
            <person name="Mahmood N."/>
            <person name="Shommy N.S."/>
        </authorList>
    </citation>
    <scope>NUCLEOTIDE SEQUENCE [LARGE SCALE GENOMIC DNA]</scope>
    <source>
        <strain evidence="3">cv. O-4</strain>
    </source>
</reference>
<evidence type="ECO:0000313" key="3">
    <source>
        <dbReference type="Proteomes" id="UP000187203"/>
    </source>
</evidence>
<accession>A0A1R3JA49</accession>
<keyword evidence="3" id="KW-1185">Reference proteome</keyword>
<feature type="region of interest" description="Disordered" evidence="1">
    <location>
        <begin position="23"/>
        <end position="53"/>
    </location>
</feature>
<evidence type="ECO:0000256" key="1">
    <source>
        <dbReference type="SAM" id="MobiDB-lite"/>
    </source>
</evidence>
<organism evidence="2 3">
    <name type="scientific">Corchorus olitorius</name>
    <dbReference type="NCBI Taxonomy" id="93759"/>
    <lineage>
        <taxon>Eukaryota</taxon>
        <taxon>Viridiplantae</taxon>
        <taxon>Streptophyta</taxon>
        <taxon>Embryophyta</taxon>
        <taxon>Tracheophyta</taxon>
        <taxon>Spermatophyta</taxon>
        <taxon>Magnoliopsida</taxon>
        <taxon>eudicotyledons</taxon>
        <taxon>Gunneridae</taxon>
        <taxon>Pentapetalae</taxon>
        <taxon>rosids</taxon>
        <taxon>malvids</taxon>
        <taxon>Malvales</taxon>
        <taxon>Malvaceae</taxon>
        <taxon>Grewioideae</taxon>
        <taxon>Apeibeae</taxon>
        <taxon>Corchorus</taxon>
    </lineage>
</organism>
<dbReference type="Proteomes" id="UP000187203">
    <property type="component" value="Unassembled WGS sequence"/>
</dbReference>
<feature type="compositionally biased region" description="Basic residues" evidence="1">
    <location>
        <begin position="33"/>
        <end position="42"/>
    </location>
</feature>
<dbReference type="AlphaFoldDB" id="A0A1R3JA49"/>
<dbReference type="EMBL" id="AWUE01016431">
    <property type="protein sequence ID" value="OMO91711.1"/>
    <property type="molecule type" value="Genomic_DNA"/>
</dbReference>
<sequence length="53" mass="6246">MFFSGLDIEALESDSARLLAQQRRFQQEDNVKKPKKPNRKDRKKDQKKKEAVA</sequence>
<proteinExistence type="predicted"/>
<evidence type="ECO:0000313" key="2">
    <source>
        <dbReference type="EMBL" id="OMO91711.1"/>
    </source>
</evidence>
<gene>
    <name evidence="2" type="ORF">COLO4_18152</name>
</gene>
<protein>
    <submittedName>
        <fullName evidence="2">Uncharacterized protein</fullName>
    </submittedName>
</protein>
<feature type="compositionally biased region" description="Basic and acidic residues" evidence="1">
    <location>
        <begin position="43"/>
        <end position="53"/>
    </location>
</feature>